<sequence length="184" mass="20566">MQQLVGGYSLDFSESYQGDGYLLEAAGRQSSGKLSDGSSIVRELKRDTIILNRSAYADLLSTIRDGLPNLESLTATNIELEPERRLRSRIRVLSILRDIPINIYQAIRSSFTCCACKHEIGLRMSTCSVIPGDAEGNVLRDLRLHIALSYEPGSRDPSQLNRILPKHIPIPHKRRETRRPPPSG</sequence>
<reference evidence="2" key="1">
    <citation type="submission" date="2023-06" db="EMBL/GenBank/DDBJ databases">
        <title>Genome-scale phylogeny and comparative genomics of the fungal order Sordariales.</title>
        <authorList>
            <consortium name="Lawrence Berkeley National Laboratory"/>
            <person name="Hensen N."/>
            <person name="Bonometti L."/>
            <person name="Westerberg I."/>
            <person name="Brannstrom I.O."/>
            <person name="Guillou S."/>
            <person name="Cros-Aarteil S."/>
            <person name="Calhoun S."/>
            <person name="Haridas S."/>
            <person name="Kuo A."/>
            <person name="Mondo S."/>
            <person name="Pangilinan J."/>
            <person name="Riley R."/>
            <person name="Labutti K."/>
            <person name="Andreopoulos B."/>
            <person name="Lipzen A."/>
            <person name="Chen C."/>
            <person name="Yanf M."/>
            <person name="Daum C."/>
            <person name="Ng V."/>
            <person name="Clum A."/>
            <person name="Steindorff A."/>
            <person name="Ohm R."/>
            <person name="Martin F."/>
            <person name="Silar P."/>
            <person name="Natvig D."/>
            <person name="Lalanne C."/>
            <person name="Gautier V."/>
            <person name="Ament-Velasquez S.L."/>
            <person name="Kruys A."/>
            <person name="Hutchinson M.I."/>
            <person name="Powell A.J."/>
            <person name="Barry K."/>
            <person name="Miller A.N."/>
            <person name="Grigoriev I.V."/>
            <person name="Debuchy R."/>
            <person name="Gladieux P."/>
            <person name="Thoren M.H."/>
            <person name="Johannesson H."/>
        </authorList>
    </citation>
    <scope>NUCLEOTIDE SEQUENCE</scope>
    <source>
        <strain evidence="2">SMH4607-1</strain>
    </source>
</reference>
<accession>A0AA40B1Q6</accession>
<evidence type="ECO:0000256" key="1">
    <source>
        <dbReference type="SAM" id="MobiDB-lite"/>
    </source>
</evidence>
<evidence type="ECO:0000313" key="2">
    <source>
        <dbReference type="EMBL" id="KAK0726071.1"/>
    </source>
</evidence>
<gene>
    <name evidence="2" type="ORF">B0H67DRAFT_642402</name>
</gene>
<dbReference type="EMBL" id="JAUKUA010000002">
    <property type="protein sequence ID" value="KAK0726071.1"/>
    <property type="molecule type" value="Genomic_DNA"/>
</dbReference>
<dbReference type="Proteomes" id="UP001172102">
    <property type="component" value="Unassembled WGS sequence"/>
</dbReference>
<keyword evidence="3" id="KW-1185">Reference proteome</keyword>
<protein>
    <submittedName>
        <fullName evidence="2">Uncharacterized protein</fullName>
    </submittedName>
</protein>
<dbReference type="PANTHER" id="PTHR35186:SF4">
    <property type="entry name" value="PRION-INHIBITION AND PROPAGATION HELO DOMAIN-CONTAINING PROTEIN"/>
    <property type="match status" value="1"/>
</dbReference>
<dbReference type="PANTHER" id="PTHR35186">
    <property type="entry name" value="ANK_REP_REGION DOMAIN-CONTAINING PROTEIN"/>
    <property type="match status" value="1"/>
</dbReference>
<feature type="region of interest" description="Disordered" evidence="1">
    <location>
        <begin position="153"/>
        <end position="184"/>
    </location>
</feature>
<evidence type="ECO:0000313" key="3">
    <source>
        <dbReference type="Proteomes" id="UP001172102"/>
    </source>
</evidence>
<name>A0AA40B1Q6_9PEZI</name>
<organism evidence="2 3">
    <name type="scientific">Lasiosphaeris hirsuta</name>
    <dbReference type="NCBI Taxonomy" id="260670"/>
    <lineage>
        <taxon>Eukaryota</taxon>
        <taxon>Fungi</taxon>
        <taxon>Dikarya</taxon>
        <taxon>Ascomycota</taxon>
        <taxon>Pezizomycotina</taxon>
        <taxon>Sordariomycetes</taxon>
        <taxon>Sordariomycetidae</taxon>
        <taxon>Sordariales</taxon>
        <taxon>Lasiosphaeriaceae</taxon>
        <taxon>Lasiosphaeris</taxon>
    </lineage>
</organism>
<dbReference type="AlphaFoldDB" id="A0AA40B1Q6"/>
<proteinExistence type="predicted"/>
<comment type="caution">
    <text evidence="2">The sequence shown here is derived from an EMBL/GenBank/DDBJ whole genome shotgun (WGS) entry which is preliminary data.</text>
</comment>